<accession>A0A2J6TV64</accession>
<dbReference type="Proteomes" id="UP000235371">
    <property type="component" value="Unassembled WGS sequence"/>
</dbReference>
<organism evidence="1 2">
    <name type="scientific">Hyaloscypha bicolor E</name>
    <dbReference type="NCBI Taxonomy" id="1095630"/>
    <lineage>
        <taxon>Eukaryota</taxon>
        <taxon>Fungi</taxon>
        <taxon>Dikarya</taxon>
        <taxon>Ascomycota</taxon>
        <taxon>Pezizomycotina</taxon>
        <taxon>Leotiomycetes</taxon>
        <taxon>Helotiales</taxon>
        <taxon>Hyaloscyphaceae</taxon>
        <taxon>Hyaloscypha</taxon>
        <taxon>Hyaloscypha bicolor</taxon>
    </lineage>
</organism>
<reference evidence="1 2" key="1">
    <citation type="submission" date="2016-04" db="EMBL/GenBank/DDBJ databases">
        <title>A degradative enzymes factory behind the ericoid mycorrhizal symbiosis.</title>
        <authorList>
            <consortium name="DOE Joint Genome Institute"/>
            <person name="Martino E."/>
            <person name="Morin E."/>
            <person name="Grelet G."/>
            <person name="Kuo A."/>
            <person name="Kohler A."/>
            <person name="Daghino S."/>
            <person name="Barry K."/>
            <person name="Choi C."/>
            <person name="Cichocki N."/>
            <person name="Clum A."/>
            <person name="Copeland A."/>
            <person name="Hainaut M."/>
            <person name="Haridas S."/>
            <person name="Labutti K."/>
            <person name="Lindquist E."/>
            <person name="Lipzen A."/>
            <person name="Khouja H.-R."/>
            <person name="Murat C."/>
            <person name="Ohm R."/>
            <person name="Olson A."/>
            <person name="Spatafora J."/>
            <person name="Veneault-Fourrey C."/>
            <person name="Henrissat B."/>
            <person name="Grigoriev I."/>
            <person name="Martin F."/>
            <person name="Perotto S."/>
        </authorList>
    </citation>
    <scope>NUCLEOTIDE SEQUENCE [LARGE SCALE GENOMIC DNA]</scope>
    <source>
        <strain evidence="1 2">E</strain>
    </source>
</reference>
<dbReference type="RefSeq" id="XP_024743752.1">
    <property type="nucleotide sequence ID" value="XM_024888763.1"/>
</dbReference>
<evidence type="ECO:0000313" key="2">
    <source>
        <dbReference type="Proteomes" id="UP000235371"/>
    </source>
</evidence>
<dbReference type="InParanoid" id="A0A2J6TV64"/>
<gene>
    <name evidence="1" type="ORF">K444DRAFT_869</name>
</gene>
<dbReference type="GeneID" id="36596839"/>
<dbReference type="AlphaFoldDB" id="A0A2J6TV64"/>
<sequence length="177" mass="19358">MSSNGSGAWIGPHQRELFGQNGTPAFEPDPSSCNPNPYQLGPKRRYVYIWQCVSYCPMAQPYFIEPNERPNSVHADAQASISWSLRVRNAVSQGAHIAIQQKCNCGRIEDWIYIVMGCPQTLGLPCRRGSSLVALLGSICKAGDVESCCRAKWMVFICSEMPASSKVTGLAGPKCTI</sequence>
<proteinExistence type="predicted"/>
<keyword evidence="2" id="KW-1185">Reference proteome</keyword>
<dbReference type="EMBL" id="KZ613740">
    <property type="protein sequence ID" value="PMD66848.1"/>
    <property type="molecule type" value="Genomic_DNA"/>
</dbReference>
<evidence type="ECO:0000313" key="1">
    <source>
        <dbReference type="EMBL" id="PMD66848.1"/>
    </source>
</evidence>
<dbReference type="OrthoDB" id="10524706at2759"/>
<name>A0A2J6TV64_9HELO</name>
<protein>
    <submittedName>
        <fullName evidence="1">Uncharacterized protein</fullName>
    </submittedName>
</protein>